<comment type="domain">
    <text evidence="10">Consists of three domains: the N-terminal catalytic domain, the editing domain and the C-terminal anticodon-binding domain.</text>
</comment>
<dbReference type="Gene3D" id="3.40.50.800">
    <property type="entry name" value="Anticodon-binding domain"/>
    <property type="match status" value="1"/>
</dbReference>
<dbReference type="InterPro" id="IPR004500">
    <property type="entry name" value="Pro-tRNA-synth_IIa_bac-type"/>
</dbReference>
<gene>
    <name evidence="10" type="primary">proS</name>
    <name evidence="12" type="ORF">ACJDT4_02295</name>
</gene>
<dbReference type="SUPFAM" id="SSF52954">
    <property type="entry name" value="Class II aaRS ABD-related"/>
    <property type="match status" value="1"/>
</dbReference>
<keyword evidence="8 10" id="KW-0030">Aminoacyl-tRNA synthetase</keyword>
<dbReference type="InterPro" id="IPR007214">
    <property type="entry name" value="YbaK/aa-tRNA-synth-assoc-dom"/>
</dbReference>
<dbReference type="PANTHER" id="PTHR42753:SF2">
    <property type="entry name" value="PROLINE--TRNA LIGASE"/>
    <property type="match status" value="1"/>
</dbReference>
<comment type="similarity">
    <text evidence="10">Belongs to the class-II aminoacyl-tRNA synthetase family. ProS type 1 subfamily.</text>
</comment>
<dbReference type="EMBL" id="JBJIAA010000001">
    <property type="protein sequence ID" value="MFL0249237.1"/>
    <property type="molecule type" value="Genomic_DNA"/>
</dbReference>
<keyword evidence="13" id="KW-1185">Reference proteome</keyword>
<dbReference type="Pfam" id="PF04073">
    <property type="entry name" value="tRNA_edit"/>
    <property type="match status" value="1"/>
</dbReference>
<dbReference type="PROSITE" id="PS50862">
    <property type="entry name" value="AA_TRNA_LIGASE_II"/>
    <property type="match status" value="1"/>
</dbReference>
<dbReference type="InterPro" id="IPR002316">
    <property type="entry name" value="Pro-tRNA-ligase_IIa"/>
</dbReference>
<dbReference type="PRINTS" id="PR01046">
    <property type="entry name" value="TRNASYNTHPRO"/>
</dbReference>
<reference evidence="12 13" key="1">
    <citation type="submission" date="2024-11" db="EMBL/GenBank/DDBJ databases">
        <authorList>
            <person name="Heng Y.C."/>
            <person name="Lim A.C.H."/>
            <person name="Lee J.K.Y."/>
            <person name="Kittelmann S."/>
        </authorList>
    </citation>
    <scope>NUCLEOTIDE SEQUENCE [LARGE SCALE GENOMIC DNA]</scope>
    <source>
        <strain evidence="12 13">WILCCON 0114</strain>
    </source>
</reference>
<name>A0ABW8TA30_9CLOT</name>
<dbReference type="InterPro" id="IPR045864">
    <property type="entry name" value="aa-tRNA-synth_II/BPL/LPL"/>
</dbReference>
<dbReference type="InterPro" id="IPR036754">
    <property type="entry name" value="YbaK/aa-tRNA-synt-asso_dom_sf"/>
</dbReference>
<dbReference type="InterPro" id="IPR044140">
    <property type="entry name" value="ProRS_anticodon_short"/>
</dbReference>
<evidence type="ECO:0000256" key="1">
    <source>
        <dbReference type="ARBA" id="ARBA00004496"/>
    </source>
</evidence>
<comment type="caution">
    <text evidence="12">The sequence shown here is derived from an EMBL/GenBank/DDBJ whole genome shotgun (WGS) entry which is preliminary data.</text>
</comment>
<dbReference type="InterPro" id="IPR036621">
    <property type="entry name" value="Anticodon-bd_dom_sf"/>
</dbReference>
<dbReference type="Pfam" id="PF00587">
    <property type="entry name" value="tRNA-synt_2b"/>
    <property type="match status" value="1"/>
</dbReference>
<dbReference type="HAMAP" id="MF_01569">
    <property type="entry name" value="Pro_tRNA_synth_type1"/>
    <property type="match status" value="1"/>
</dbReference>
<dbReference type="SUPFAM" id="SSF55681">
    <property type="entry name" value="Class II aaRS and biotin synthetases"/>
    <property type="match status" value="1"/>
</dbReference>
<organism evidence="12 13">
    <name type="scientific">Clostridium neuense</name>
    <dbReference type="NCBI Taxonomy" id="1728934"/>
    <lineage>
        <taxon>Bacteria</taxon>
        <taxon>Bacillati</taxon>
        <taxon>Bacillota</taxon>
        <taxon>Clostridia</taxon>
        <taxon>Eubacteriales</taxon>
        <taxon>Clostridiaceae</taxon>
        <taxon>Clostridium</taxon>
    </lineage>
</organism>
<sequence>MKMSNMLMLTLRETPAEAEIESHKLMLRSGMIRKMASGVYNYMPLGLKVLKNIENIVREEMNNAGAQEFLASALLPSELWKESGRWEVFGPEMFKLNDRNDREFCLGPTHEEVFTDLARNEIKSYKQLPVNLYQIQTKYRDERRPRFGMIRSREFVMKDAYSFDKDYAGLDISYDKMYEAYTKIFKRCNVECKAVAADSGAMGGSGSAEFMVKSEIGEDEVAFCKECDYAANVEKAPSTPEKAAEEELKELTKVETPHAKTIEDLVKFFNTDSKKFAKTIIYKADDKVVAVMVRGDREVNETKVKNAVGAPVEFELADEKTVKNATGAIVGFAGPIGIKADYLFVDNEVTFMYNFIVGANETGYHFSNVNYGRDFEGTVGDFRNAVEGEKCPKCGKELTIARGIEVGHIFKLGTKYSEAMGAYFVDENGENKPLIMGCYGIGINRTMAAVIEQHHDENGIVWPMSVAPYKVIVVPAVFKSEEQMKTAEKLYNEIKALGIEVLLDDRNERAGVKFKDADLIGIPIRITVGKKIADGEVEFKLRSSSDIETISLDSVIDRIKKEIK</sequence>
<evidence type="ECO:0000256" key="6">
    <source>
        <dbReference type="ARBA" id="ARBA00022840"/>
    </source>
</evidence>
<protein>
    <recommendedName>
        <fullName evidence="10">Proline--tRNA ligase</fullName>
        <ecNumber evidence="10">6.1.1.15</ecNumber>
    </recommendedName>
    <alternativeName>
        <fullName evidence="10">Prolyl-tRNA synthetase</fullName>
        <shortName evidence="10">ProRS</shortName>
    </alternativeName>
</protein>
<dbReference type="InterPro" id="IPR033730">
    <property type="entry name" value="ProRS_core_prok"/>
</dbReference>
<evidence type="ECO:0000313" key="12">
    <source>
        <dbReference type="EMBL" id="MFL0249237.1"/>
    </source>
</evidence>
<evidence type="ECO:0000256" key="2">
    <source>
        <dbReference type="ARBA" id="ARBA00011738"/>
    </source>
</evidence>
<dbReference type="SUPFAM" id="SSF55826">
    <property type="entry name" value="YbaK/ProRS associated domain"/>
    <property type="match status" value="1"/>
</dbReference>
<keyword evidence="7 10" id="KW-0648">Protein biosynthesis</keyword>
<comment type="subunit">
    <text evidence="2 10">Homodimer.</text>
</comment>
<comment type="function">
    <text evidence="10">Catalyzes the attachment of proline to tRNA(Pro) in a two-step reaction: proline is first activated by ATP to form Pro-AMP and then transferred to the acceptor end of tRNA(Pro). As ProRS can inadvertently accommodate and process non-cognate amino acids such as alanine and cysteine, to avoid such errors it has two additional distinct editing activities against alanine. One activity is designated as 'pretransfer' editing and involves the tRNA(Pro)-independent hydrolysis of activated Ala-AMP. The other activity is designated 'posttransfer' editing and involves deacylation of mischarged Ala-tRNA(Pro). The misacylated Cys-tRNA(Pro) is not edited by ProRS.</text>
</comment>
<evidence type="ECO:0000259" key="11">
    <source>
        <dbReference type="PROSITE" id="PS50862"/>
    </source>
</evidence>
<dbReference type="CDD" id="cd04334">
    <property type="entry name" value="ProRS-INS"/>
    <property type="match status" value="1"/>
</dbReference>
<proteinExistence type="inferred from homology"/>
<dbReference type="InterPro" id="IPR050062">
    <property type="entry name" value="Pro-tRNA_synthetase"/>
</dbReference>
<comment type="subcellular location">
    <subcellularLocation>
        <location evidence="1 10">Cytoplasm</location>
    </subcellularLocation>
</comment>
<feature type="domain" description="Aminoacyl-transfer RNA synthetases class-II family profile" evidence="11">
    <location>
        <begin position="38"/>
        <end position="463"/>
    </location>
</feature>
<dbReference type="EC" id="6.1.1.15" evidence="10"/>
<keyword evidence="3 10" id="KW-0963">Cytoplasm</keyword>
<dbReference type="NCBIfam" id="NF006625">
    <property type="entry name" value="PRK09194.1"/>
    <property type="match status" value="1"/>
</dbReference>
<dbReference type="Pfam" id="PF03129">
    <property type="entry name" value="HGTP_anticodon"/>
    <property type="match status" value="1"/>
</dbReference>
<dbReference type="CDD" id="cd00779">
    <property type="entry name" value="ProRS_core_prok"/>
    <property type="match status" value="1"/>
</dbReference>
<evidence type="ECO:0000256" key="5">
    <source>
        <dbReference type="ARBA" id="ARBA00022741"/>
    </source>
</evidence>
<evidence type="ECO:0000313" key="13">
    <source>
        <dbReference type="Proteomes" id="UP001623592"/>
    </source>
</evidence>
<evidence type="ECO:0000256" key="4">
    <source>
        <dbReference type="ARBA" id="ARBA00022598"/>
    </source>
</evidence>
<dbReference type="Proteomes" id="UP001623592">
    <property type="component" value="Unassembled WGS sequence"/>
</dbReference>
<dbReference type="InterPro" id="IPR023717">
    <property type="entry name" value="Pro-tRNA-Synthase_IIa_type1"/>
</dbReference>
<keyword evidence="6 10" id="KW-0067">ATP-binding</keyword>
<dbReference type="InterPro" id="IPR006195">
    <property type="entry name" value="aa-tRNA-synth_II"/>
</dbReference>
<evidence type="ECO:0000256" key="7">
    <source>
        <dbReference type="ARBA" id="ARBA00022917"/>
    </source>
</evidence>
<evidence type="ECO:0000256" key="10">
    <source>
        <dbReference type="HAMAP-Rule" id="MF_01569"/>
    </source>
</evidence>
<dbReference type="Gene3D" id="3.30.930.10">
    <property type="entry name" value="Bira Bifunctional Protein, Domain 2"/>
    <property type="match status" value="2"/>
</dbReference>
<dbReference type="CDD" id="cd00861">
    <property type="entry name" value="ProRS_anticodon_short"/>
    <property type="match status" value="1"/>
</dbReference>
<accession>A0ABW8TA30</accession>
<dbReference type="InterPro" id="IPR002314">
    <property type="entry name" value="aa-tRNA-synt_IIb"/>
</dbReference>
<dbReference type="GO" id="GO:0004827">
    <property type="term" value="F:proline-tRNA ligase activity"/>
    <property type="evidence" value="ECO:0007669"/>
    <property type="project" value="UniProtKB-EC"/>
</dbReference>
<evidence type="ECO:0000256" key="3">
    <source>
        <dbReference type="ARBA" id="ARBA00022490"/>
    </source>
</evidence>
<evidence type="ECO:0000256" key="9">
    <source>
        <dbReference type="ARBA" id="ARBA00047671"/>
    </source>
</evidence>
<dbReference type="InterPro" id="IPR004154">
    <property type="entry name" value="Anticodon-bd"/>
</dbReference>
<keyword evidence="5 10" id="KW-0547">Nucleotide-binding</keyword>
<dbReference type="PIRSF" id="PIRSF001535">
    <property type="entry name" value="ProRS_1"/>
    <property type="match status" value="1"/>
</dbReference>
<dbReference type="PANTHER" id="PTHR42753">
    <property type="entry name" value="MITOCHONDRIAL RIBOSOME PROTEIN L39/PROLYL-TRNA LIGASE FAMILY MEMBER"/>
    <property type="match status" value="1"/>
</dbReference>
<dbReference type="RefSeq" id="WP_406785898.1">
    <property type="nucleotide sequence ID" value="NZ_JBJIAA010000001.1"/>
</dbReference>
<dbReference type="NCBIfam" id="TIGR00409">
    <property type="entry name" value="proS_fam_II"/>
    <property type="match status" value="1"/>
</dbReference>
<keyword evidence="4 10" id="KW-0436">Ligase</keyword>
<comment type="catalytic activity">
    <reaction evidence="9 10">
        <text>tRNA(Pro) + L-proline + ATP = L-prolyl-tRNA(Pro) + AMP + diphosphate</text>
        <dbReference type="Rhea" id="RHEA:14305"/>
        <dbReference type="Rhea" id="RHEA-COMP:9700"/>
        <dbReference type="Rhea" id="RHEA-COMP:9702"/>
        <dbReference type="ChEBI" id="CHEBI:30616"/>
        <dbReference type="ChEBI" id="CHEBI:33019"/>
        <dbReference type="ChEBI" id="CHEBI:60039"/>
        <dbReference type="ChEBI" id="CHEBI:78442"/>
        <dbReference type="ChEBI" id="CHEBI:78532"/>
        <dbReference type="ChEBI" id="CHEBI:456215"/>
        <dbReference type="EC" id="6.1.1.15"/>
    </reaction>
</comment>
<evidence type="ECO:0000256" key="8">
    <source>
        <dbReference type="ARBA" id="ARBA00023146"/>
    </source>
</evidence>